<reference evidence="2" key="1">
    <citation type="submission" date="2013-02" db="EMBL/GenBank/DDBJ databases">
        <authorList>
            <person name="Hughes D."/>
        </authorList>
    </citation>
    <scope>NUCLEOTIDE SEQUENCE</scope>
    <source>
        <strain>Durham</strain>
        <strain evidence="2">NC isolate 2 -- Noor lab</strain>
    </source>
</reference>
<organism evidence="1 2">
    <name type="scientific">Megaselia scalaris</name>
    <name type="common">Humpbacked fly</name>
    <name type="synonym">Phora scalaris</name>
    <dbReference type="NCBI Taxonomy" id="36166"/>
    <lineage>
        <taxon>Eukaryota</taxon>
        <taxon>Metazoa</taxon>
        <taxon>Ecdysozoa</taxon>
        <taxon>Arthropoda</taxon>
        <taxon>Hexapoda</taxon>
        <taxon>Insecta</taxon>
        <taxon>Pterygota</taxon>
        <taxon>Neoptera</taxon>
        <taxon>Endopterygota</taxon>
        <taxon>Diptera</taxon>
        <taxon>Brachycera</taxon>
        <taxon>Muscomorpha</taxon>
        <taxon>Platypezoidea</taxon>
        <taxon>Phoridae</taxon>
        <taxon>Megaseliini</taxon>
        <taxon>Megaselia</taxon>
    </lineage>
</organism>
<evidence type="ECO:0000313" key="1">
    <source>
        <dbReference type="EnsemblMetazoa" id="MESCA004440-PA"/>
    </source>
</evidence>
<evidence type="ECO:0000313" key="2">
    <source>
        <dbReference type="Proteomes" id="UP000015102"/>
    </source>
</evidence>
<proteinExistence type="predicted"/>
<keyword evidence="2" id="KW-1185">Reference proteome</keyword>
<protein>
    <submittedName>
        <fullName evidence="1">Uncharacterized protein</fullName>
    </submittedName>
</protein>
<name>T1GLM8_MEGSC</name>
<reference evidence="1" key="2">
    <citation type="submission" date="2015-06" db="UniProtKB">
        <authorList>
            <consortium name="EnsemblMetazoa"/>
        </authorList>
    </citation>
    <scope>IDENTIFICATION</scope>
</reference>
<accession>T1GLM8</accession>
<dbReference type="Proteomes" id="UP000015102">
    <property type="component" value="Unassembled WGS sequence"/>
</dbReference>
<dbReference type="HOGENOM" id="CLU_1867433_0_0_1"/>
<dbReference type="EnsemblMetazoa" id="MESCA004440-RA">
    <property type="protein sequence ID" value="MESCA004440-PA"/>
    <property type="gene ID" value="MESCA004440"/>
</dbReference>
<sequence length="137" mass="15721">MQIEITSEKNVADMKTFDIEKTKNFEHSAVNQISHRIAILFIMIRNLVNTVSRQIPSLVKRSFSQSSRVFAKEGLASFVSVKIDPVEEVLDDLLKKEEYVASFVYLTAVLNDQIINPYVKEHIGDINNIIETLKMFM</sequence>
<dbReference type="AlphaFoldDB" id="T1GLM8"/>
<dbReference type="EMBL" id="CAQQ02393428">
    <property type="status" value="NOT_ANNOTATED_CDS"/>
    <property type="molecule type" value="Genomic_DNA"/>
</dbReference>